<protein>
    <submittedName>
        <fullName evidence="1">Uncharacterized protein</fullName>
    </submittedName>
</protein>
<organism evidence="1 2">
    <name type="scientific">Meloidogyne enterolobii</name>
    <name type="common">Root-knot nematode worm</name>
    <name type="synonym">Meloidogyne mayaguensis</name>
    <dbReference type="NCBI Taxonomy" id="390850"/>
    <lineage>
        <taxon>Eukaryota</taxon>
        <taxon>Metazoa</taxon>
        <taxon>Ecdysozoa</taxon>
        <taxon>Nematoda</taxon>
        <taxon>Chromadorea</taxon>
        <taxon>Rhabditida</taxon>
        <taxon>Tylenchina</taxon>
        <taxon>Tylenchomorpha</taxon>
        <taxon>Tylenchoidea</taxon>
        <taxon>Meloidogynidae</taxon>
        <taxon>Meloidogyninae</taxon>
        <taxon>Meloidogyne</taxon>
    </lineage>
</organism>
<reference evidence="1" key="1">
    <citation type="submission" date="2023-11" db="EMBL/GenBank/DDBJ databases">
        <authorList>
            <person name="Poullet M."/>
        </authorList>
    </citation>
    <scope>NUCLEOTIDE SEQUENCE</scope>
    <source>
        <strain evidence="1">E1834</strain>
    </source>
</reference>
<evidence type="ECO:0000313" key="1">
    <source>
        <dbReference type="EMBL" id="CAK5085558.1"/>
    </source>
</evidence>
<comment type="caution">
    <text evidence="1">The sequence shown here is derived from an EMBL/GenBank/DDBJ whole genome shotgun (WGS) entry which is preliminary data.</text>
</comment>
<sequence>MNQQEDDCLNNSSCNNNAVNNELGRQEWDNFGEIPELPTGQTLRFELLSPWDDPTYIGLGRIEIFNSQGERPSIINTFTNSLENYGNLFNLFGEERQQQRPSTSPLINKTSKNINRNEVVNNSEYLLNRNNNTQW</sequence>
<evidence type="ECO:0000313" key="2">
    <source>
        <dbReference type="Proteomes" id="UP001497535"/>
    </source>
</evidence>
<accession>A0ACB1A361</accession>
<dbReference type="Proteomes" id="UP001497535">
    <property type="component" value="Unassembled WGS sequence"/>
</dbReference>
<name>A0ACB1A361_MELEN</name>
<gene>
    <name evidence="1" type="ORF">MENTE1834_LOCUS33016</name>
</gene>
<dbReference type="EMBL" id="CAVMJV010000057">
    <property type="protein sequence ID" value="CAK5085558.1"/>
    <property type="molecule type" value="Genomic_DNA"/>
</dbReference>
<proteinExistence type="predicted"/>
<keyword evidence="2" id="KW-1185">Reference proteome</keyword>